<accession>A0ABM7GQP2</accession>
<sequence>MVNFPTFYQAMDFTQHIVKLGPTAVELVDRTMIELSLENPAFRPVIEKR</sequence>
<gene>
    <name evidence="2" type="ORF">HORIV_54180</name>
</gene>
<dbReference type="EMBL" id="AP019416">
    <property type="protein sequence ID" value="BBI52997.1"/>
    <property type="molecule type" value="Genomic_DNA"/>
</dbReference>
<dbReference type="InterPro" id="IPR004113">
    <property type="entry name" value="FAD-bd_oxidored_4_C"/>
</dbReference>
<protein>
    <recommendedName>
        <fullName evidence="1">FAD-binding oxidoreductase/transferase type 4 C-terminal domain-containing protein</fullName>
    </recommendedName>
</protein>
<keyword evidence="3" id="KW-1185">Reference proteome</keyword>
<feature type="domain" description="FAD-binding oxidoreductase/transferase type 4 C-terminal" evidence="1">
    <location>
        <begin position="1"/>
        <end position="42"/>
    </location>
</feature>
<evidence type="ECO:0000259" key="1">
    <source>
        <dbReference type="Pfam" id="PF02913"/>
    </source>
</evidence>
<proteinExistence type="predicted"/>
<evidence type="ECO:0000313" key="2">
    <source>
        <dbReference type="EMBL" id="BBI52997.1"/>
    </source>
</evidence>
<name>A0ABM7GQP2_9GAMM</name>
<evidence type="ECO:0000313" key="3">
    <source>
        <dbReference type="Proteomes" id="UP000289555"/>
    </source>
</evidence>
<dbReference type="Pfam" id="PF02913">
    <property type="entry name" value="FAD-oxidase_C"/>
    <property type="match status" value="1"/>
</dbReference>
<organism evidence="2 3">
    <name type="scientific">Vreelandella olivaria</name>
    <dbReference type="NCBI Taxonomy" id="390919"/>
    <lineage>
        <taxon>Bacteria</taxon>
        <taxon>Pseudomonadati</taxon>
        <taxon>Pseudomonadota</taxon>
        <taxon>Gammaproteobacteria</taxon>
        <taxon>Oceanospirillales</taxon>
        <taxon>Halomonadaceae</taxon>
        <taxon>Vreelandella</taxon>
    </lineage>
</organism>
<reference evidence="3" key="1">
    <citation type="journal article" date="2019" name="Microbiol. Resour. Announc.">
        <title>Complete Genome Sequence of Halomonas olivaria, a Moderately Halophilic Bacterium Isolated from Olive Processing Effluents, Obtained by Nanopore Sequencing.</title>
        <authorList>
            <person name="Nagata S."/>
            <person name="Ii K.M."/>
            <person name="Tsukimi T."/>
            <person name="Miura M.C."/>
            <person name="Galipon J."/>
            <person name="Arakawa K."/>
        </authorList>
    </citation>
    <scope>NUCLEOTIDE SEQUENCE [LARGE SCALE GENOMIC DNA]</scope>
    <source>
        <strain evidence="3">TYRC17</strain>
    </source>
</reference>
<dbReference type="Proteomes" id="UP000289555">
    <property type="component" value="Chromosome"/>
</dbReference>